<evidence type="ECO:0000256" key="7">
    <source>
        <dbReference type="ARBA" id="ARBA00023303"/>
    </source>
</evidence>
<evidence type="ECO:0000256" key="6">
    <source>
        <dbReference type="ARBA" id="ARBA00023136"/>
    </source>
</evidence>
<dbReference type="Gene3D" id="1.10.287.630">
    <property type="entry name" value="Helix hairpin bin"/>
    <property type="match status" value="1"/>
</dbReference>
<dbReference type="InParanoid" id="F0XYE9"/>
<gene>
    <name evidence="11" type="ORF">AURANDRAFT_61436</name>
</gene>
<keyword evidence="5" id="KW-0406">Ion transport</keyword>
<feature type="transmembrane region" description="Helical" evidence="9">
    <location>
        <begin position="421"/>
        <end position="447"/>
    </location>
</feature>
<evidence type="ECO:0000313" key="12">
    <source>
        <dbReference type="Proteomes" id="UP000002729"/>
    </source>
</evidence>
<dbReference type="Proteomes" id="UP000002729">
    <property type="component" value="Unassembled WGS sequence"/>
</dbReference>
<dbReference type="InterPro" id="IPR000595">
    <property type="entry name" value="cNMP-bd_dom"/>
</dbReference>
<evidence type="ECO:0000256" key="1">
    <source>
        <dbReference type="ARBA" id="ARBA00004141"/>
    </source>
</evidence>
<sequence>MLRVMPPGGGGRSSLHGSLPGGGRSSLHASLPGGLPGASAPGPRGPPRAARGLKRQESASLGVRRSQDAQRKRDLELRASQQPPSPTGDEPRKRGTFHGGARATFNRNSRGTFRGAIGGLLRTSKVDPEPEPAEETDWDDFVDAAVGDEDLDELDARFPVLTTASRTFRVIDACGLVAVVFVAFWTPFRVAFVERDDVAYDAVEDLISLAFFADMALRFNTAFRHDNGMLERRRSVIAARYCRGSFLFDLLATVPWSRIIVDGAGRTAYVSDRYRVPVLPMFRALRLAWMPRLREYLGKGAQRLDVNQGFARLAYIAVLQLVITHTLGCIWYIIGKCDVASRDAREDVICVSSFGLDDDLAYFAASGADGYSSRCTWLELYDMRRGTNVEKYVAAVYWAFSTLTTVGYGDIKASTNDERRFAMIVMLTGVSWYAYIVSTTSSIMATFEWESNRIRERMLKVSGFLRENKLPDDLSRQMVRFYNHFYSSNTWKMASYDGSELLQVMPPTLRCDVILYVERDLIAKIPFLDNKCGAFIADLVVMLQPCSVSAGEYVIREGTIANEMFFLVKGKAVVLAKGAKVHAFNAGSYFGEVGCIRGAVRTASIKAIMRSELQTLHKSSLLSLIEEYPDTRDELNITADARTADTVQVMAKSPGPKPGVSRQTSGRKQSICSPGLARQTSDRSYKAPPADAAPGGDAVTTRHLKDMVKRELAASRTEIAALVRAVVARELDAQNSDAGPLSPAARPRVVATSLMGCLVRWLAVAGAHVLAVAAPEALPRPDVALCTPGGAAPGCAFAVATMASAPSLPELELFVRTLARFDGSRPLYVAVDAAAGAWLRAQTFMAAVALDVLEKYGPRGRDGLKRQKHRNATDPWLSLQLEKTTVMEAALDAGHAGVLFADADVIWLSPLPAMGPEALGVSRCLCSKHTERRYGRYNGGMVFARNASVLDVWRRASVGSRYYEQSALEDVVRAVPSFLLPREADVAALYLLKSHSHDGRDHAADLELADDNATVLWMRRPLLSAHGHVLPGPQYARWARPAADRLRAVLGRSVIRDDLCATHAALSTRFADAKDAYALLEPIRDAFDELRSVHPDALAPQLEPPAPGTTLHAKDAKFHCYAAGTTRAMRWLYAADESTLELFEPLAAHFRPHFDMTVSAAGWDGDGDGAPLTVLSAASFVAVVGADEGISDEIARWHEDWGACGDHEAFSVLLPMHHVDITAQKAYRLEYRTWENDRVNVYDYQLGDAVLVDGRAPHRTAPFSAADLEEADGVRVLVCLNFASTDPAARDGQLDTMRRQTPNFFHLPH</sequence>
<name>F0XYE9_AURAN</name>
<dbReference type="InterPro" id="IPR014710">
    <property type="entry name" value="RmlC-like_jellyroll"/>
</dbReference>
<evidence type="ECO:0000313" key="11">
    <source>
        <dbReference type="EMBL" id="EGB12108.1"/>
    </source>
</evidence>
<dbReference type="Gene3D" id="1.10.287.70">
    <property type="match status" value="1"/>
</dbReference>
<dbReference type="InterPro" id="IPR003938">
    <property type="entry name" value="K_chnl_volt-dep_EAG/ELK/ERG"/>
</dbReference>
<dbReference type="eggNOG" id="KOG0498">
    <property type="taxonomic scope" value="Eukaryota"/>
</dbReference>
<keyword evidence="2" id="KW-0813">Transport</keyword>
<dbReference type="InterPro" id="IPR018488">
    <property type="entry name" value="cNMP-bd_CS"/>
</dbReference>
<dbReference type="EMBL" id="GL833121">
    <property type="protein sequence ID" value="EGB12108.1"/>
    <property type="molecule type" value="Genomic_DNA"/>
</dbReference>
<dbReference type="CDD" id="cd00038">
    <property type="entry name" value="CAP_ED"/>
    <property type="match status" value="1"/>
</dbReference>
<dbReference type="RefSeq" id="XP_009033196.1">
    <property type="nucleotide sequence ID" value="XM_009034948.1"/>
</dbReference>
<evidence type="ECO:0000256" key="5">
    <source>
        <dbReference type="ARBA" id="ARBA00023065"/>
    </source>
</evidence>
<dbReference type="SUPFAM" id="SSF51206">
    <property type="entry name" value="cAMP-binding domain-like"/>
    <property type="match status" value="1"/>
</dbReference>
<dbReference type="InterPro" id="IPR005821">
    <property type="entry name" value="Ion_trans_dom"/>
</dbReference>
<accession>F0XYE9</accession>
<keyword evidence="3 9" id="KW-0812">Transmembrane</keyword>
<feature type="compositionally biased region" description="Low complexity" evidence="8">
    <location>
        <begin position="687"/>
        <end position="698"/>
    </location>
</feature>
<reference evidence="11 12" key="1">
    <citation type="journal article" date="2011" name="Proc. Natl. Acad. Sci. U.S.A.">
        <title>Niche of harmful alga Aureococcus anophagefferens revealed through ecogenomics.</title>
        <authorList>
            <person name="Gobler C.J."/>
            <person name="Berry D.L."/>
            <person name="Dyhrman S.T."/>
            <person name="Wilhelm S.W."/>
            <person name="Salamov A."/>
            <person name="Lobanov A.V."/>
            <person name="Zhang Y."/>
            <person name="Collier J.L."/>
            <person name="Wurch L.L."/>
            <person name="Kustka A.B."/>
            <person name="Dill B.D."/>
            <person name="Shah M."/>
            <person name="VerBerkmoes N.C."/>
            <person name="Kuo A."/>
            <person name="Terry A."/>
            <person name="Pangilinan J."/>
            <person name="Lindquist E.A."/>
            <person name="Lucas S."/>
            <person name="Paulsen I.T."/>
            <person name="Hattenrath-Lehmann T.K."/>
            <person name="Talmage S.C."/>
            <person name="Walker E.A."/>
            <person name="Koch F."/>
            <person name="Burson A.M."/>
            <person name="Marcoval M.A."/>
            <person name="Tang Y.Z."/>
            <person name="Lecleir G.R."/>
            <person name="Coyne K.J."/>
            <person name="Berg G.M."/>
            <person name="Bertrand E.M."/>
            <person name="Saito M.A."/>
            <person name="Gladyshev V.N."/>
            <person name="Grigoriev I.V."/>
        </authorList>
    </citation>
    <scope>NUCLEOTIDE SEQUENCE [LARGE SCALE GENOMIC DNA]</scope>
    <source>
        <strain evidence="12">CCMP 1984</strain>
    </source>
</reference>
<dbReference type="SUPFAM" id="SSF81324">
    <property type="entry name" value="Voltage-gated potassium channels"/>
    <property type="match status" value="1"/>
</dbReference>
<dbReference type="Gene3D" id="2.60.120.10">
    <property type="entry name" value="Jelly Rolls"/>
    <property type="match status" value="1"/>
</dbReference>
<keyword evidence="4 9" id="KW-1133">Transmembrane helix</keyword>
<evidence type="ECO:0000256" key="3">
    <source>
        <dbReference type="ARBA" id="ARBA00022692"/>
    </source>
</evidence>
<dbReference type="GeneID" id="20223471"/>
<keyword evidence="12" id="KW-1185">Reference proteome</keyword>
<feature type="transmembrane region" description="Helical" evidence="9">
    <location>
        <begin position="313"/>
        <end position="334"/>
    </location>
</feature>
<dbReference type="PROSITE" id="PS00888">
    <property type="entry name" value="CNMP_BINDING_1"/>
    <property type="match status" value="1"/>
</dbReference>
<evidence type="ECO:0000259" key="10">
    <source>
        <dbReference type="PROSITE" id="PS50042"/>
    </source>
</evidence>
<proteinExistence type="predicted"/>
<comment type="subcellular location">
    <subcellularLocation>
        <location evidence="1">Membrane</location>
        <topology evidence="1">Multi-pass membrane protein</topology>
    </subcellularLocation>
</comment>
<feature type="region of interest" description="Disordered" evidence="8">
    <location>
        <begin position="650"/>
        <end position="699"/>
    </location>
</feature>
<keyword evidence="6 9" id="KW-0472">Membrane</keyword>
<dbReference type="PRINTS" id="PR01463">
    <property type="entry name" value="EAGCHANLFMLY"/>
</dbReference>
<dbReference type="Pfam" id="PF00520">
    <property type="entry name" value="Ion_trans"/>
    <property type="match status" value="1"/>
</dbReference>
<dbReference type="GO" id="GO:0016020">
    <property type="term" value="C:membrane"/>
    <property type="evidence" value="ECO:0007669"/>
    <property type="project" value="UniProtKB-SubCell"/>
</dbReference>
<feature type="region of interest" description="Disordered" evidence="8">
    <location>
        <begin position="1"/>
        <end position="114"/>
    </location>
</feature>
<evidence type="ECO:0000256" key="9">
    <source>
        <dbReference type="SAM" id="Phobius"/>
    </source>
</evidence>
<feature type="compositionally biased region" description="Polar residues" evidence="8">
    <location>
        <begin position="661"/>
        <end position="672"/>
    </location>
</feature>
<organism evidence="12">
    <name type="scientific">Aureococcus anophagefferens</name>
    <name type="common">Harmful bloom alga</name>
    <dbReference type="NCBI Taxonomy" id="44056"/>
    <lineage>
        <taxon>Eukaryota</taxon>
        <taxon>Sar</taxon>
        <taxon>Stramenopiles</taxon>
        <taxon>Ochrophyta</taxon>
        <taxon>Pelagophyceae</taxon>
        <taxon>Pelagomonadales</taxon>
        <taxon>Pelagomonadaceae</taxon>
        <taxon>Aureococcus</taxon>
    </lineage>
</organism>
<feature type="compositionally biased region" description="Low complexity" evidence="8">
    <location>
        <begin position="25"/>
        <end position="50"/>
    </location>
</feature>
<feature type="compositionally biased region" description="Basic and acidic residues" evidence="8">
    <location>
        <begin position="65"/>
        <end position="77"/>
    </location>
</feature>
<keyword evidence="7" id="KW-0407">Ion channel</keyword>
<dbReference type="PANTHER" id="PTHR47823">
    <property type="entry name" value="ION_TRANS DOMAIN-CONTAINING PROTEIN"/>
    <property type="match status" value="1"/>
</dbReference>
<evidence type="ECO:0000256" key="2">
    <source>
        <dbReference type="ARBA" id="ARBA00022448"/>
    </source>
</evidence>
<dbReference type="KEGG" id="aaf:AURANDRAFT_61436"/>
<feature type="domain" description="Cyclic nucleotide-binding" evidence="10">
    <location>
        <begin position="527"/>
        <end position="625"/>
    </location>
</feature>
<dbReference type="PANTHER" id="PTHR47823:SF9">
    <property type="entry name" value="CHROMOSOME UNDETERMINED SCAFFOLD_10, WHOLE GENOME SHOTGUN SEQUENCE"/>
    <property type="match status" value="1"/>
</dbReference>
<dbReference type="PROSITE" id="PS50042">
    <property type="entry name" value="CNMP_BINDING_3"/>
    <property type="match status" value="1"/>
</dbReference>
<dbReference type="Pfam" id="PF00027">
    <property type="entry name" value="cNMP_binding"/>
    <property type="match status" value="1"/>
</dbReference>
<dbReference type="SMART" id="SM00100">
    <property type="entry name" value="cNMP"/>
    <property type="match status" value="1"/>
</dbReference>
<evidence type="ECO:0000256" key="4">
    <source>
        <dbReference type="ARBA" id="ARBA00022989"/>
    </source>
</evidence>
<dbReference type="InterPro" id="IPR018490">
    <property type="entry name" value="cNMP-bd_dom_sf"/>
</dbReference>
<evidence type="ECO:0000256" key="8">
    <source>
        <dbReference type="SAM" id="MobiDB-lite"/>
    </source>
</evidence>
<dbReference type="OrthoDB" id="421226at2759"/>
<protein>
    <recommendedName>
        <fullName evidence="10">Cyclic nucleotide-binding domain-containing protein</fullName>
    </recommendedName>
</protein>
<dbReference type="GO" id="GO:0005249">
    <property type="term" value="F:voltage-gated potassium channel activity"/>
    <property type="evidence" value="ECO:0007669"/>
    <property type="project" value="InterPro"/>
</dbReference>